<comment type="similarity">
    <text evidence="1">Belongs to the DprA/Smf family.</text>
</comment>
<protein>
    <submittedName>
        <fullName evidence="3">DNA-protecting protein DprA</fullName>
    </submittedName>
</protein>
<name>A0A975F0C5_9SPIR</name>
<evidence type="ECO:0000313" key="4">
    <source>
        <dbReference type="Proteomes" id="UP000671995"/>
    </source>
</evidence>
<dbReference type="AlphaFoldDB" id="A0A975F0C5"/>
<dbReference type="InterPro" id="IPR003488">
    <property type="entry name" value="DprA"/>
</dbReference>
<evidence type="ECO:0000256" key="1">
    <source>
        <dbReference type="ARBA" id="ARBA00006525"/>
    </source>
</evidence>
<reference evidence="3" key="2">
    <citation type="journal article" date="2021" name="Microbiol. Resour. Announc.">
        <title>Complete Genome Sequences of Three Human Oral Treponema parvum Isolates.</title>
        <authorList>
            <person name="Zeng H."/>
            <person name="Watt R.M."/>
        </authorList>
    </citation>
    <scope>NUCLEOTIDE SEQUENCE</scope>
    <source>
        <strain evidence="3">ATCC 700773</strain>
    </source>
</reference>
<reference evidence="3" key="1">
    <citation type="submission" date="2020-05" db="EMBL/GenBank/DDBJ databases">
        <authorList>
            <person name="Zeng H."/>
            <person name="Chan Y.K."/>
            <person name="Watt R.M."/>
        </authorList>
    </citation>
    <scope>NUCLEOTIDE SEQUENCE</scope>
    <source>
        <strain evidence="3">ATCC 700773</strain>
    </source>
</reference>
<feature type="domain" description="Smf/DprA SLOG" evidence="2">
    <location>
        <begin position="83"/>
        <end position="293"/>
    </location>
</feature>
<dbReference type="GO" id="GO:0009294">
    <property type="term" value="P:DNA-mediated transformation"/>
    <property type="evidence" value="ECO:0007669"/>
    <property type="project" value="InterPro"/>
</dbReference>
<dbReference type="Pfam" id="PF02481">
    <property type="entry name" value="DNA_processg_A"/>
    <property type="match status" value="1"/>
</dbReference>
<proteinExistence type="inferred from homology"/>
<organism evidence="3 4">
    <name type="scientific">Treponema parvum</name>
    <dbReference type="NCBI Taxonomy" id="138851"/>
    <lineage>
        <taxon>Bacteria</taxon>
        <taxon>Pseudomonadati</taxon>
        <taxon>Spirochaetota</taxon>
        <taxon>Spirochaetia</taxon>
        <taxon>Spirochaetales</taxon>
        <taxon>Treponemataceae</taxon>
        <taxon>Treponema</taxon>
    </lineage>
</organism>
<accession>A0A975F0C5</accession>
<dbReference type="RefSeq" id="WP_210116781.1">
    <property type="nucleotide sequence ID" value="NZ_CP054257.1"/>
</dbReference>
<dbReference type="EMBL" id="CP054257">
    <property type="protein sequence ID" value="QTQ12067.1"/>
    <property type="molecule type" value="Genomic_DNA"/>
</dbReference>
<dbReference type="InterPro" id="IPR057666">
    <property type="entry name" value="DrpA_SLOG"/>
</dbReference>
<gene>
    <name evidence="3" type="ORF">HRI96_07590</name>
</gene>
<dbReference type="PANTHER" id="PTHR43022">
    <property type="entry name" value="PROTEIN SMF"/>
    <property type="match status" value="1"/>
</dbReference>
<evidence type="ECO:0000313" key="3">
    <source>
        <dbReference type="EMBL" id="QTQ12067.1"/>
    </source>
</evidence>
<dbReference type="PANTHER" id="PTHR43022:SF1">
    <property type="entry name" value="PROTEIN SMF"/>
    <property type="match status" value="1"/>
</dbReference>
<dbReference type="SUPFAM" id="SSF102405">
    <property type="entry name" value="MCP/YpsA-like"/>
    <property type="match status" value="1"/>
</dbReference>
<dbReference type="Proteomes" id="UP000671995">
    <property type="component" value="Chromosome"/>
</dbReference>
<dbReference type="Gene3D" id="3.40.50.450">
    <property type="match status" value="1"/>
</dbReference>
<evidence type="ECO:0000259" key="2">
    <source>
        <dbReference type="Pfam" id="PF02481"/>
    </source>
</evidence>
<sequence length="354" mass="37846">MQNESKKLLVLCLSQAHFLTLQEKIILLKNLDSADDIALLSLKEISATIGREPARAKWDGKAAFHDANVASAIIEKRGISYSVYGDNDYPFLLTEIPDAPFVLFYRGDISALGKNCVSVVGTRRLTPEGAKAAHDFAYDAAADGTAIVSGLAFGADGKAHEGAVDAFYAQCENFGAEKTGAGEFTGGKLCGKTAAVLPCGIDTVIPSAHKRLAARILETGGCLLSEYLPGTGAEPWRFVQRNRIIAGLSPATVVIQAPAGSGALLTADFALGYDRDVLFHESALCHAAQTTSQAVEKQLEIKVARGEKSEYKLRQTVKRYLDDGAPVIKSYDDYKICIGEVPGDRASGRFREGV</sequence>